<protein>
    <recommendedName>
        <fullName evidence="2">Peptidase C14 caspase domain-containing protein</fullName>
    </recommendedName>
</protein>
<dbReference type="GO" id="GO:0004197">
    <property type="term" value="F:cysteine-type endopeptidase activity"/>
    <property type="evidence" value="ECO:0007669"/>
    <property type="project" value="InterPro"/>
</dbReference>
<evidence type="ECO:0000256" key="1">
    <source>
        <dbReference type="ARBA" id="ARBA00009005"/>
    </source>
</evidence>
<dbReference type="Pfam" id="PF00656">
    <property type="entry name" value="Peptidase_C14"/>
    <property type="match status" value="1"/>
</dbReference>
<dbReference type="PANTHER" id="PTHR48104">
    <property type="entry name" value="METACASPASE-4"/>
    <property type="match status" value="1"/>
</dbReference>
<dbReference type="OrthoDB" id="3223806at2759"/>
<dbReference type="InterPro" id="IPR011600">
    <property type="entry name" value="Pept_C14_caspase"/>
</dbReference>
<reference evidence="4" key="2">
    <citation type="submission" date="2015-01" db="EMBL/GenBank/DDBJ databases">
        <title>Evolutionary Origins and Diversification of the Mycorrhizal Mutualists.</title>
        <authorList>
            <consortium name="DOE Joint Genome Institute"/>
            <consortium name="Mycorrhizal Genomics Consortium"/>
            <person name="Kohler A."/>
            <person name="Kuo A."/>
            <person name="Nagy L.G."/>
            <person name="Floudas D."/>
            <person name="Copeland A."/>
            <person name="Barry K.W."/>
            <person name="Cichocki N."/>
            <person name="Veneault-Fourrey C."/>
            <person name="LaButti K."/>
            <person name="Lindquist E.A."/>
            <person name="Lipzen A."/>
            <person name="Lundell T."/>
            <person name="Morin E."/>
            <person name="Murat C."/>
            <person name="Riley R."/>
            <person name="Ohm R."/>
            <person name="Sun H."/>
            <person name="Tunlid A."/>
            <person name="Henrissat B."/>
            <person name="Grigoriev I.V."/>
            <person name="Hibbett D.S."/>
            <person name="Martin F."/>
        </authorList>
    </citation>
    <scope>NUCLEOTIDE SEQUENCE [LARGE SCALE GENOMIC DNA]</scope>
    <source>
        <strain evidence="4">F 1598</strain>
    </source>
</reference>
<dbReference type="InParanoid" id="A0A0C3G890"/>
<accession>A0A0C3G890</accession>
<proteinExistence type="inferred from homology"/>
<dbReference type="PANTHER" id="PTHR48104:SF30">
    <property type="entry name" value="METACASPASE-1"/>
    <property type="match status" value="1"/>
</dbReference>
<gene>
    <name evidence="3" type="ORF">PILCRDRAFT_815306</name>
</gene>
<dbReference type="AlphaFoldDB" id="A0A0C3G890"/>
<reference evidence="3 4" key="1">
    <citation type="submission" date="2014-04" db="EMBL/GenBank/DDBJ databases">
        <authorList>
            <consortium name="DOE Joint Genome Institute"/>
            <person name="Kuo A."/>
            <person name="Tarkka M."/>
            <person name="Buscot F."/>
            <person name="Kohler A."/>
            <person name="Nagy L.G."/>
            <person name="Floudas D."/>
            <person name="Copeland A."/>
            <person name="Barry K.W."/>
            <person name="Cichocki N."/>
            <person name="Veneault-Fourrey C."/>
            <person name="LaButti K."/>
            <person name="Lindquist E.A."/>
            <person name="Lipzen A."/>
            <person name="Lundell T."/>
            <person name="Morin E."/>
            <person name="Murat C."/>
            <person name="Sun H."/>
            <person name="Tunlid A."/>
            <person name="Henrissat B."/>
            <person name="Grigoriev I.V."/>
            <person name="Hibbett D.S."/>
            <person name="Martin F."/>
            <person name="Nordberg H.P."/>
            <person name="Cantor M.N."/>
            <person name="Hua S.X."/>
        </authorList>
    </citation>
    <scope>NUCLEOTIDE SEQUENCE [LARGE SCALE GENOMIC DNA]</scope>
    <source>
        <strain evidence="3 4">F 1598</strain>
    </source>
</reference>
<feature type="domain" description="Peptidase C14 caspase" evidence="2">
    <location>
        <begin position="4"/>
        <end position="346"/>
    </location>
</feature>
<dbReference type="Gene3D" id="3.40.50.12660">
    <property type="match status" value="1"/>
</dbReference>
<dbReference type="GO" id="GO:0006508">
    <property type="term" value="P:proteolysis"/>
    <property type="evidence" value="ECO:0007669"/>
    <property type="project" value="InterPro"/>
</dbReference>
<keyword evidence="4" id="KW-1185">Reference proteome</keyword>
<evidence type="ECO:0000313" key="3">
    <source>
        <dbReference type="EMBL" id="KIM86871.1"/>
    </source>
</evidence>
<sequence length="379" mass="42668">MSQRKALLVGIKYEESDADGALEGPHNSVLELKKMLIDQYGYSSKDIVIMLDMPMDLRPTHSNILKEIDVMVAGAQAGDRFFFAYSGHSSQVENRHNSEEDGKDESIITVDGKDLMDNELKAHLVDPLPVGSSLVAILDTCHSGLLDLKHHRYNRVFRPQISKVRGLAINSPMKPSASQELSHSHTRRPRDLVTTDRFWSHNHDGMNFCETESRMRTTSNNAMSGPSRFSDRIPKEVHSSPLTVDILPTISSTKLPILRCESPIAILECEGDCRNKDIETTDAADVVWVSACKDAQRAWEGPKGAPIIMELIQILRENAHPPLKDFILQFAHRMYERGLQIPERTQYKLGSRAKSFFGDIYNFQVASHAPLDMDKLFTI</sequence>
<dbReference type="GO" id="GO:0005737">
    <property type="term" value="C:cytoplasm"/>
    <property type="evidence" value="ECO:0007669"/>
    <property type="project" value="TreeGrafter"/>
</dbReference>
<evidence type="ECO:0000313" key="4">
    <source>
        <dbReference type="Proteomes" id="UP000054166"/>
    </source>
</evidence>
<organism evidence="3 4">
    <name type="scientific">Piloderma croceum (strain F 1598)</name>
    <dbReference type="NCBI Taxonomy" id="765440"/>
    <lineage>
        <taxon>Eukaryota</taxon>
        <taxon>Fungi</taxon>
        <taxon>Dikarya</taxon>
        <taxon>Basidiomycota</taxon>
        <taxon>Agaricomycotina</taxon>
        <taxon>Agaricomycetes</taxon>
        <taxon>Agaricomycetidae</taxon>
        <taxon>Atheliales</taxon>
        <taxon>Atheliaceae</taxon>
        <taxon>Piloderma</taxon>
    </lineage>
</organism>
<dbReference type="Proteomes" id="UP000054166">
    <property type="component" value="Unassembled WGS sequence"/>
</dbReference>
<dbReference type="EMBL" id="KN832980">
    <property type="protein sequence ID" value="KIM86871.1"/>
    <property type="molecule type" value="Genomic_DNA"/>
</dbReference>
<dbReference type="HOGENOM" id="CLU_029389_6_2_1"/>
<dbReference type="InterPro" id="IPR050452">
    <property type="entry name" value="Metacaspase"/>
</dbReference>
<comment type="similarity">
    <text evidence="1">Belongs to the peptidase C14B family.</text>
</comment>
<name>A0A0C3G890_PILCF</name>
<evidence type="ECO:0000259" key="2">
    <source>
        <dbReference type="Pfam" id="PF00656"/>
    </source>
</evidence>